<accession>A0ABS9VAV4</accession>
<comment type="caution">
    <text evidence="2">The sequence shown here is derived from an EMBL/GenBank/DDBJ whole genome shotgun (WGS) entry which is preliminary data.</text>
</comment>
<evidence type="ECO:0000256" key="1">
    <source>
        <dbReference type="SAM" id="SignalP"/>
    </source>
</evidence>
<evidence type="ECO:0000313" key="3">
    <source>
        <dbReference type="Proteomes" id="UP001165430"/>
    </source>
</evidence>
<dbReference type="RefSeq" id="WP_241411389.1">
    <property type="nucleotide sequence ID" value="NZ_JAKZGO010000006.1"/>
</dbReference>
<dbReference type="PROSITE" id="PS51257">
    <property type="entry name" value="PROKAR_LIPOPROTEIN"/>
    <property type="match status" value="1"/>
</dbReference>
<sequence length="311" mass="35757">MIKIKFYKLLVFCSFVTFLACTDKDELEPVIENQAVLKIDGDDFNVVNNNVVANENCEHLFVNVSYRDENKIRFNLKFDFTHDGDLRKVWYDELILPLGSNRNIDIFLTPNFDPTSTFEISNFSYNKETGSLYFNFSGTIFFERDNTIQKNVSGELNVKSVLDTDCGVAETGVFYSSDILNLYTISSGASKSHDDQSQRHQYFLSYGYSITFSLSGDLWDFPIDEIVFGEDQELDRIDFRKAIGTKVANQSGPPYQEWKDFETSGKIIIENRYTEIGEKRISGKLNLLVKDKGEVIYKLDGIAFKTYSFEE</sequence>
<keyword evidence="3" id="KW-1185">Reference proteome</keyword>
<feature type="signal peptide" evidence="1">
    <location>
        <begin position="1"/>
        <end position="19"/>
    </location>
</feature>
<feature type="chain" id="PRO_5045838110" description="Lipoprotein" evidence="1">
    <location>
        <begin position="20"/>
        <end position="311"/>
    </location>
</feature>
<organism evidence="2 3">
    <name type="scientific">Belliella alkalica</name>
    <dbReference type="NCBI Taxonomy" id="1730871"/>
    <lineage>
        <taxon>Bacteria</taxon>
        <taxon>Pseudomonadati</taxon>
        <taxon>Bacteroidota</taxon>
        <taxon>Cytophagia</taxon>
        <taxon>Cytophagales</taxon>
        <taxon>Cyclobacteriaceae</taxon>
        <taxon>Belliella</taxon>
    </lineage>
</organism>
<gene>
    <name evidence="2" type="ORF">MM213_08605</name>
</gene>
<name>A0ABS9VAV4_9BACT</name>
<reference evidence="2" key="1">
    <citation type="submission" date="2022-03" db="EMBL/GenBank/DDBJ databases">
        <title>De novo assembled genomes of Belliella spp. (Cyclobacteriaceae) strains.</title>
        <authorList>
            <person name="Szabo A."/>
            <person name="Korponai K."/>
            <person name="Felfoldi T."/>
        </authorList>
    </citation>
    <scope>NUCLEOTIDE SEQUENCE</scope>
    <source>
        <strain evidence="2">DSM 111903</strain>
    </source>
</reference>
<dbReference type="Proteomes" id="UP001165430">
    <property type="component" value="Unassembled WGS sequence"/>
</dbReference>
<proteinExistence type="predicted"/>
<dbReference type="EMBL" id="JAKZGO010000006">
    <property type="protein sequence ID" value="MCH7413541.1"/>
    <property type="molecule type" value="Genomic_DNA"/>
</dbReference>
<evidence type="ECO:0000313" key="2">
    <source>
        <dbReference type="EMBL" id="MCH7413541.1"/>
    </source>
</evidence>
<evidence type="ECO:0008006" key="4">
    <source>
        <dbReference type="Google" id="ProtNLM"/>
    </source>
</evidence>
<protein>
    <recommendedName>
        <fullName evidence="4">Lipoprotein</fullName>
    </recommendedName>
</protein>
<keyword evidence="1" id="KW-0732">Signal</keyword>